<name>A0ABW9ED54_9BURK</name>
<reference evidence="3 4" key="1">
    <citation type="journal article" date="2024" name="Chem. Sci.">
        <title>Discovery of megapolipeptins by genome mining of a Burkholderiales bacteria collection.</title>
        <authorList>
            <person name="Paulo B.S."/>
            <person name="Recchia M.J.J."/>
            <person name="Lee S."/>
            <person name="Fergusson C.H."/>
            <person name="Romanowski S.B."/>
            <person name="Hernandez A."/>
            <person name="Krull N."/>
            <person name="Liu D.Y."/>
            <person name="Cavanagh H."/>
            <person name="Bos A."/>
            <person name="Gray C.A."/>
            <person name="Murphy B.T."/>
            <person name="Linington R.G."/>
            <person name="Eustaquio A.S."/>
        </authorList>
    </citation>
    <scope>NUCLEOTIDE SEQUENCE [LARGE SCALE GENOMIC DNA]</scope>
    <source>
        <strain evidence="3 4">RL17-350-BIC-E</strain>
    </source>
</reference>
<evidence type="ECO:0000256" key="1">
    <source>
        <dbReference type="SAM" id="MobiDB-lite"/>
    </source>
</evidence>
<comment type="caution">
    <text evidence="3">The sequence shown here is derived from an EMBL/GenBank/DDBJ whole genome shotgun (WGS) entry which is preliminary data.</text>
</comment>
<sequence length="210" mass="22808">MALSPVNSQFADAQPNQAAPPFSTDDWSRRSEKGIYAMANQVIFSGAPSQACNLPALLKGGVVMAMIGGVHLCTSNSFPFQWNVLLAQAGAVLIGVAVPFVKTAFTRIVIDTARISWTQGILHRRVSTLELSRIQCITSIHPWWQRPFGIGTVILTTTDAAHPLRRLPGISNADQLCKRLGEAVAMHRERLGSAYTNDPNARGYSQVHGM</sequence>
<evidence type="ECO:0000313" key="4">
    <source>
        <dbReference type="Proteomes" id="UP001629392"/>
    </source>
</evidence>
<organism evidence="3 4">
    <name type="scientific">Paraburkholderia strydomiana</name>
    <dbReference type="NCBI Taxonomy" id="1245417"/>
    <lineage>
        <taxon>Bacteria</taxon>
        <taxon>Pseudomonadati</taxon>
        <taxon>Pseudomonadota</taxon>
        <taxon>Betaproteobacteria</taxon>
        <taxon>Burkholderiales</taxon>
        <taxon>Burkholderiaceae</taxon>
        <taxon>Paraburkholderia</taxon>
    </lineage>
</organism>
<gene>
    <name evidence="3" type="ORF">PQQ73_11715</name>
</gene>
<keyword evidence="4" id="KW-1185">Reference proteome</keyword>
<accession>A0ABW9ED54</accession>
<feature type="domain" description="YdbS-like PH" evidence="2">
    <location>
        <begin position="105"/>
        <end position="176"/>
    </location>
</feature>
<protein>
    <submittedName>
        <fullName evidence="3">PH domain-containing protein</fullName>
    </submittedName>
</protein>
<dbReference type="EMBL" id="JAQQCL010000007">
    <property type="protein sequence ID" value="MFM0716995.1"/>
    <property type="molecule type" value="Genomic_DNA"/>
</dbReference>
<dbReference type="Pfam" id="PF03703">
    <property type="entry name" value="bPH_2"/>
    <property type="match status" value="1"/>
</dbReference>
<evidence type="ECO:0000313" key="3">
    <source>
        <dbReference type="EMBL" id="MFM0716995.1"/>
    </source>
</evidence>
<dbReference type="Proteomes" id="UP001629392">
    <property type="component" value="Unassembled WGS sequence"/>
</dbReference>
<proteinExistence type="predicted"/>
<dbReference type="RefSeq" id="WP_408142525.1">
    <property type="nucleotide sequence ID" value="NZ_JAQQCJ010000006.1"/>
</dbReference>
<feature type="region of interest" description="Disordered" evidence="1">
    <location>
        <begin position="1"/>
        <end position="27"/>
    </location>
</feature>
<feature type="compositionally biased region" description="Polar residues" evidence="1">
    <location>
        <begin position="1"/>
        <end position="17"/>
    </location>
</feature>
<dbReference type="InterPro" id="IPR005182">
    <property type="entry name" value="YdbS-like_PH"/>
</dbReference>
<evidence type="ECO:0000259" key="2">
    <source>
        <dbReference type="Pfam" id="PF03703"/>
    </source>
</evidence>